<dbReference type="InterPro" id="IPR024300">
    <property type="entry name" value="SipL_SPOCS_dom"/>
</dbReference>
<dbReference type="Pfam" id="PF12673">
    <property type="entry name" value="SipL"/>
    <property type="match status" value="1"/>
</dbReference>
<dbReference type="EMBL" id="CP033169">
    <property type="protein sequence ID" value="AYO31249.1"/>
    <property type="molecule type" value="Genomic_DNA"/>
</dbReference>
<evidence type="ECO:0000313" key="3">
    <source>
        <dbReference type="EMBL" id="AYO31249.1"/>
    </source>
</evidence>
<protein>
    <submittedName>
        <fullName evidence="3">DUF3794 domain-containing protein</fullName>
    </submittedName>
</protein>
<dbReference type="PANTHER" id="PTHR46580:SF2">
    <property type="entry name" value="MAM DOMAIN-CONTAINING PROTEIN"/>
    <property type="match status" value="1"/>
</dbReference>
<keyword evidence="1" id="KW-0732">Signal</keyword>
<evidence type="ECO:0000313" key="4">
    <source>
        <dbReference type="Proteomes" id="UP000280960"/>
    </source>
</evidence>
<accession>A0A3G2R771</accession>
<evidence type="ECO:0000256" key="1">
    <source>
        <dbReference type="ARBA" id="ARBA00022729"/>
    </source>
</evidence>
<proteinExistence type="predicted"/>
<dbReference type="PANTHER" id="PTHR46580">
    <property type="entry name" value="SENSOR KINASE-RELATED"/>
    <property type="match status" value="1"/>
</dbReference>
<dbReference type="Pfam" id="PF13517">
    <property type="entry name" value="FG-GAP_3"/>
    <property type="match status" value="1"/>
</dbReference>
<dbReference type="InterPro" id="IPR013517">
    <property type="entry name" value="FG-GAP"/>
</dbReference>
<dbReference type="Proteomes" id="UP000280960">
    <property type="component" value="Chromosome"/>
</dbReference>
<name>A0A3G2R771_9FIRM</name>
<organism evidence="3 4">
    <name type="scientific">Biomaibacter acetigenes</name>
    <dbReference type="NCBI Taxonomy" id="2316383"/>
    <lineage>
        <taxon>Bacteria</taxon>
        <taxon>Bacillati</taxon>
        <taxon>Bacillota</taxon>
        <taxon>Clostridia</taxon>
        <taxon>Thermosediminibacterales</taxon>
        <taxon>Tepidanaerobacteraceae</taxon>
        <taxon>Biomaibacter</taxon>
    </lineage>
</organism>
<reference evidence="3 4" key="1">
    <citation type="submission" date="2018-10" db="EMBL/GenBank/DDBJ databases">
        <authorList>
            <person name="Zhang X."/>
        </authorList>
    </citation>
    <scope>NUCLEOTIDE SEQUENCE [LARGE SCALE GENOMIC DNA]</scope>
    <source>
        <strain evidence="3 4">SK-G1</strain>
    </source>
</reference>
<dbReference type="InterPro" id="IPR028994">
    <property type="entry name" value="Integrin_alpha_N"/>
</dbReference>
<evidence type="ECO:0000259" key="2">
    <source>
        <dbReference type="Pfam" id="PF12673"/>
    </source>
</evidence>
<feature type="domain" description="SipL SPOCS" evidence="2">
    <location>
        <begin position="370"/>
        <end position="450"/>
    </location>
</feature>
<gene>
    <name evidence="3" type="ORF">D2962_12145</name>
</gene>
<dbReference type="KEGG" id="bacg:D2962_12145"/>
<dbReference type="SUPFAM" id="SSF69318">
    <property type="entry name" value="Integrin alpha N-terminal domain"/>
    <property type="match status" value="1"/>
</dbReference>
<keyword evidence="4" id="KW-1185">Reference proteome</keyword>
<dbReference type="AlphaFoldDB" id="A0A3G2R771"/>
<dbReference type="Gene3D" id="2.130.10.130">
    <property type="entry name" value="Integrin alpha, N-terminal"/>
    <property type="match status" value="1"/>
</dbReference>
<sequence>MRQTYQLEWASKDLGQETRIALGDVNGDGRINIVAGTTAATSGNSNLYVFRFENNTYHQLARINLGNEDVRCIKVYDIDGDGRDEIIVGSYGGIFIYKMRGKELIKIAESTAMDGEVVSLAIADIDGDGKLEIVAAARGRSKIYIFRFDGKLVFLRPEVFRYNVYCLDAGDTDGDGTVEVVIKTRSHGGSVVYVLCFKDGKKMEKWSGNIPDADKDFIVVDDFDGDGRDEIIFDCTDRTVKILHFKGGIYGIMWGCPDLDQDPKDVAVFDVDGDGQRELVIVCLNTVYIYGWKGRSIVLEWKQTIPNGVICVEVGELNQRGLGEICLGTVYGYIYVMEARRDMQRGKLWVGKIQAIVQDTVDIPAGKPDAERGVEARAAFTVDEVKVLCDKVIVDGEVTAKILYVAALPSQPVHFFEATFPFLQFVHLYGAEPGMEALVFFKVEHINVDVVSPRRVKVTILFEMLVKLVEPCWCDDP</sequence>